<evidence type="ECO:0008006" key="5">
    <source>
        <dbReference type="Google" id="ProtNLM"/>
    </source>
</evidence>
<dbReference type="Proteomes" id="UP000297716">
    <property type="component" value="Unassembled WGS sequence"/>
</dbReference>
<feature type="signal peptide" evidence="2">
    <location>
        <begin position="1"/>
        <end position="20"/>
    </location>
</feature>
<evidence type="ECO:0000313" key="4">
    <source>
        <dbReference type="Proteomes" id="UP000297716"/>
    </source>
</evidence>
<evidence type="ECO:0000313" key="3">
    <source>
        <dbReference type="EMBL" id="TGJ78126.1"/>
    </source>
</evidence>
<gene>
    <name evidence="3" type="ORF">E0Z10_g10638</name>
</gene>
<evidence type="ECO:0000256" key="1">
    <source>
        <dbReference type="SAM" id="MobiDB-lite"/>
    </source>
</evidence>
<feature type="region of interest" description="Disordered" evidence="1">
    <location>
        <begin position="196"/>
        <end position="215"/>
    </location>
</feature>
<evidence type="ECO:0000256" key="2">
    <source>
        <dbReference type="SAM" id="SignalP"/>
    </source>
</evidence>
<dbReference type="OrthoDB" id="3507521at2759"/>
<reference evidence="3 4" key="1">
    <citation type="submission" date="2019-03" db="EMBL/GenBank/DDBJ databases">
        <title>Draft genome sequence of Xylaria hypoxylon DSM 108379, a ubiquitous saprotrophic-parasitic fungi on hardwood.</title>
        <authorList>
            <person name="Buettner E."/>
            <person name="Leonhardt S."/>
            <person name="Gebauer A.M."/>
            <person name="Liers C."/>
            <person name="Hofrichter M."/>
            <person name="Kellner H."/>
        </authorList>
    </citation>
    <scope>NUCLEOTIDE SEQUENCE [LARGE SCALE GENOMIC DNA]</scope>
    <source>
        <strain evidence="3 4">DSM 108379</strain>
    </source>
</reference>
<keyword evidence="2" id="KW-0732">Signal</keyword>
<dbReference type="AlphaFoldDB" id="A0A4Z0YKG1"/>
<sequence>MRHTTIVAFSAVMLGGLAGAQSTDDFGNCTQFNWDQQPVYIIKDSPQTVSGATSCPSSARNGTCYVTAKGDAQFTWSRNVTHLSTFIPGTGTDLLVDSINAAVSPELSSTSLSPTFNDTVIAPVDQTRVLAPGQAAYLNFTAYQVCFTGTLANCTGSVEEGTPIEACAPLWSQTGSRSVEVDGEYTFVNISADEVDQHTDPFRGQTNDGGGDSAASASGVVNHALLGLGVVAAILAAQ</sequence>
<keyword evidence="4" id="KW-1185">Reference proteome</keyword>
<accession>A0A4Z0YKG1</accession>
<name>A0A4Z0YKG1_9PEZI</name>
<organism evidence="3 4">
    <name type="scientific">Xylaria hypoxylon</name>
    <dbReference type="NCBI Taxonomy" id="37992"/>
    <lineage>
        <taxon>Eukaryota</taxon>
        <taxon>Fungi</taxon>
        <taxon>Dikarya</taxon>
        <taxon>Ascomycota</taxon>
        <taxon>Pezizomycotina</taxon>
        <taxon>Sordariomycetes</taxon>
        <taxon>Xylariomycetidae</taxon>
        <taxon>Xylariales</taxon>
        <taxon>Xylariaceae</taxon>
        <taxon>Xylaria</taxon>
    </lineage>
</organism>
<feature type="chain" id="PRO_5021330530" description="Ig-like domain-containing protein" evidence="2">
    <location>
        <begin position="21"/>
        <end position="238"/>
    </location>
</feature>
<protein>
    <recommendedName>
        <fullName evidence="5">Ig-like domain-containing protein</fullName>
    </recommendedName>
</protein>
<dbReference type="EMBL" id="SKBN01000447">
    <property type="protein sequence ID" value="TGJ78126.1"/>
    <property type="molecule type" value="Genomic_DNA"/>
</dbReference>
<dbReference type="Pfam" id="PF19535">
    <property type="entry name" value="DUF6060"/>
    <property type="match status" value="1"/>
</dbReference>
<dbReference type="InterPro" id="IPR045702">
    <property type="entry name" value="DUF6060"/>
</dbReference>
<comment type="caution">
    <text evidence="3">The sequence shown here is derived from an EMBL/GenBank/DDBJ whole genome shotgun (WGS) entry which is preliminary data.</text>
</comment>
<proteinExistence type="predicted"/>